<protein>
    <submittedName>
        <fullName evidence="1">Uncharacterized protein</fullName>
    </submittedName>
</protein>
<accession>A0A3A9KE01</accession>
<dbReference type="RefSeq" id="WP_110938202.1">
    <property type="nucleotide sequence ID" value="NZ_KZ614147.1"/>
</dbReference>
<keyword evidence="2" id="KW-1185">Reference proteome</keyword>
<gene>
    <name evidence="1" type="ORF">CR203_04985</name>
</gene>
<sequence length="60" mass="7150">MKKRVELTKNRKLFHHTHFFTESSLRTIEAAMRQVSAKATQMIFTKEDLVENLFLLKVEK</sequence>
<evidence type="ECO:0000313" key="2">
    <source>
        <dbReference type="Proteomes" id="UP000281498"/>
    </source>
</evidence>
<name>A0A3A9KE01_9BACI</name>
<organism evidence="1 2">
    <name type="scientific">Salipaludibacillus neizhouensis</name>
    <dbReference type="NCBI Taxonomy" id="885475"/>
    <lineage>
        <taxon>Bacteria</taxon>
        <taxon>Bacillati</taxon>
        <taxon>Bacillota</taxon>
        <taxon>Bacilli</taxon>
        <taxon>Bacillales</taxon>
        <taxon>Bacillaceae</taxon>
    </lineage>
</organism>
<reference evidence="1 2" key="1">
    <citation type="submission" date="2017-10" db="EMBL/GenBank/DDBJ databases">
        <title>Bacillus sp. nov., a halophilic bacterium isolated from a Keqin Lake.</title>
        <authorList>
            <person name="Wang H."/>
        </authorList>
    </citation>
    <scope>NUCLEOTIDE SEQUENCE [LARGE SCALE GENOMIC DNA]</scope>
    <source>
        <strain evidence="1 2">KCTC 13187</strain>
    </source>
</reference>
<evidence type="ECO:0000313" key="1">
    <source>
        <dbReference type="EMBL" id="RKL67863.1"/>
    </source>
</evidence>
<dbReference type="AlphaFoldDB" id="A0A3A9KE01"/>
<dbReference type="EMBL" id="PDOE01000002">
    <property type="protein sequence ID" value="RKL67863.1"/>
    <property type="molecule type" value="Genomic_DNA"/>
</dbReference>
<dbReference type="Proteomes" id="UP000281498">
    <property type="component" value="Unassembled WGS sequence"/>
</dbReference>
<comment type="caution">
    <text evidence="1">The sequence shown here is derived from an EMBL/GenBank/DDBJ whole genome shotgun (WGS) entry which is preliminary data.</text>
</comment>
<proteinExistence type="predicted"/>